<keyword evidence="1" id="KW-0067">ATP-binding</keyword>
<reference evidence="3" key="1">
    <citation type="submission" date="2022-06" db="EMBL/GenBank/DDBJ databases">
        <title>Genome sequencing of Brevibacillus sp. BB3-R1.</title>
        <authorList>
            <person name="Heo J."/>
            <person name="Lee D."/>
            <person name="Won M."/>
            <person name="Han B.-H."/>
            <person name="Hong S.-B."/>
            <person name="Kwon S.-W."/>
        </authorList>
    </citation>
    <scope>NUCLEOTIDE SEQUENCE</scope>
    <source>
        <strain evidence="3">BB3-R1</strain>
    </source>
</reference>
<keyword evidence="4" id="KW-1185">Reference proteome</keyword>
<accession>A0ABY4WM26</accession>
<gene>
    <name evidence="3" type="ORF">NDK47_13395</name>
</gene>
<dbReference type="Proteomes" id="UP001056500">
    <property type="component" value="Chromosome"/>
</dbReference>
<dbReference type="EMBL" id="CP098755">
    <property type="protein sequence ID" value="USG68211.1"/>
    <property type="molecule type" value="Genomic_DNA"/>
</dbReference>
<name>A0ABY4WM26_9BACL</name>
<sequence length="229" mass="25934">MLKEKRLGKYLPDTVLFEPKALWDHVRKYGSVILKPSGGGGGAGIIKLTRLKNGHYRVHSGHERKEIAGKSAVLAHIRSRFRPKPYLIQPYLSLGRINGRPFDVRVMLQRKKEGPWVVTGWLAKQAGPGFVVTNVARSRGKVLPLTAAVAKSNCKVSPELWDEMKEMSILVGERLGKQYPSLRMIGLDLGIDVNGRPWIIEANFRPSLSLFKKLPDLRAYRRIKRHRNQ</sequence>
<evidence type="ECO:0000259" key="2">
    <source>
        <dbReference type="PROSITE" id="PS50975"/>
    </source>
</evidence>
<evidence type="ECO:0000313" key="3">
    <source>
        <dbReference type="EMBL" id="USG68211.1"/>
    </source>
</evidence>
<keyword evidence="1" id="KW-0547">Nucleotide-binding</keyword>
<evidence type="ECO:0000256" key="1">
    <source>
        <dbReference type="PROSITE-ProRule" id="PRU00409"/>
    </source>
</evidence>
<dbReference type="InterPro" id="IPR011761">
    <property type="entry name" value="ATP-grasp"/>
</dbReference>
<organism evidence="3 4">
    <name type="scientific">Brevibacillus ruminantium</name>
    <dbReference type="NCBI Taxonomy" id="2950604"/>
    <lineage>
        <taxon>Bacteria</taxon>
        <taxon>Bacillati</taxon>
        <taxon>Bacillota</taxon>
        <taxon>Bacilli</taxon>
        <taxon>Bacillales</taxon>
        <taxon>Paenibacillaceae</taxon>
        <taxon>Brevibacillus</taxon>
    </lineage>
</organism>
<evidence type="ECO:0000313" key="4">
    <source>
        <dbReference type="Proteomes" id="UP001056500"/>
    </source>
</evidence>
<dbReference type="PROSITE" id="PS50975">
    <property type="entry name" value="ATP_GRASP"/>
    <property type="match status" value="1"/>
</dbReference>
<dbReference type="RefSeq" id="WP_251875684.1">
    <property type="nucleotide sequence ID" value="NZ_CP098755.1"/>
</dbReference>
<dbReference type="SUPFAM" id="SSF56059">
    <property type="entry name" value="Glutathione synthetase ATP-binding domain-like"/>
    <property type="match status" value="1"/>
</dbReference>
<feature type="domain" description="ATP-grasp" evidence="2">
    <location>
        <begin position="1"/>
        <end position="228"/>
    </location>
</feature>
<dbReference type="Gene3D" id="3.30.470.20">
    <property type="entry name" value="ATP-grasp fold, B domain"/>
    <property type="match status" value="1"/>
</dbReference>
<dbReference type="InterPro" id="IPR026838">
    <property type="entry name" value="YheC/D"/>
</dbReference>
<dbReference type="Pfam" id="PF14398">
    <property type="entry name" value="ATPgrasp_YheCD"/>
    <property type="match status" value="1"/>
</dbReference>
<protein>
    <submittedName>
        <fullName evidence="3">YheC/YheD family protein</fullName>
    </submittedName>
</protein>
<proteinExistence type="predicted"/>